<dbReference type="STRING" id="52838.A0A4S8ICW0"/>
<keyword evidence="2" id="KW-1185">Reference proteome</keyword>
<proteinExistence type="predicted"/>
<dbReference type="InterPro" id="IPR011009">
    <property type="entry name" value="Kinase-like_dom_sf"/>
</dbReference>
<dbReference type="Gene3D" id="1.10.510.10">
    <property type="entry name" value="Transferase(Phosphotransferase) domain 1"/>
    <property type="match status" value="1"/>
</dbReference>
<organism evidence="1 2">
    <name type="scientific">Musa balbisiana</name>
    <name type="common">Banana</name>
    <dbReference type="NCBI Taxonomy" id="52838"/>
    <lineage>
        <taxon>Eukaryota</taxon>
        <taxon>Viridiplantae</taxon>
        <taxon>Streptophyta</taxon>
        <taxon>Embryophyta</taxon>
        <taxon>Tracheophyta</taxon>
        <taxon>Spermatophyta</taxon>
        <taxon>Magnoliopsida</taxon>
        <taxon>Liliopsida</taxon>
        <taxon>Zingiberales</taxon>
        <taxon>Musaceae</taxon>
        <taxon>Musa</taxon>
    </lineage>
</organism>
<comment type="caution">
    <text evidence="1">The sequence shown here is derived from an EMBL/GenBank/DDBJ whole genome shotgun (WGS) entry which is preliminary data.</text>
</comment>
<reference evidence="1 2" key="1">
    <citation type="journal article" date="2019" name="Nat. Plants">
        <title>Genome sequencing of Musa balbisiana reveals subgenome evolution and function divergence in polyploid bananas.</title>
        <authorList>
            <person name="Yao X."/>
        </authorList>
    </citation>
    <scope>NUCLEOTIDE SEQUENCE [LARGE SCALE GENOMIC DNA]</scope>
    <source>
        <strain evidence="2">cv. DH-PKW</strain>
        <tissue evidence="1">Leaves</tissue>
    </source>
</reference>
<evidence type="ECO:0000313" key="2">
    <source>
        <dbReference type="Proteomes" id="UP000317650"/>
    </source>
</evidence>
<dbReference type="Gene3D" id="3.30.200.20">
    <property type="entry name" value="Phosphorylase Kinase, domain 1"/>
    <property type="match status" value="1"/>
</dbReference>
<evidence type="ECO:0008006" key="3">
    <source>
        <dbReference type="Google" id="ProtNLM"/>
    </source>
</evidence>
<sequence>MKVLNCFKDEKSIRNARTQRRLSLGEYRRAVSWSKYLVSYGGEIKGGREEQWSADMSKLLIGNKFATGRHSRIYHGKYKERDVAIKLMSQPEEDAALAAALEQQFTSEAALLFHLRHPNIITNARPTLPASCPVAFSSLIHKCWATNPDKRLQFDEIIAILESYEESLRLDPTFFLSYKPVQQQTLLKCFPRRTAVRKSNPLEA</sequence>
<dbReference type="EMBL" id="PYDT01000011">
    <property type="protein sequence ID" value="THU45967.1"/>
    <property type="molecule type" value="Genomic_DNA"/>
</dbReference>
<dbReference type="AlphaFoldDB" id="A0A4S8ICW0"/>
<dbReference type="GO" id="GO:0004674">
    <property type="term" value="F:protein serine/threonine kinase activity"/>
    <property type="evidence" value="ECO:0007669"/>
    <property type="project" value="TreeGrafter"/>
</dbReference>
<evidence type="ECO:0000313" key="1">
    <source>
        <dbReference type="EMBL" id="THU45967.1"/>
    </source>
</evidence>
<accession>A0A4S8ICW0</accession>
<dbReference type="Proteomes" id="UP000317650">
    <property type="component" value="Chromosome 2"/>
</dbReference>
<dbReference type="PANTHER" id="PTHR44329">
    <property type="entry name" value="SERINE/THREONINE-PROTEIN KINASE TNNI3K-RELATED"/>
    <property type="match status" value="1"/>
</dbReference>
<dbReference type="InterPro" id="IPR051681">
    <property type="entry name" value="Ser/Thr_Kinases-Pseudokinases"/>
</dbReference>
<dbReference type="SUPFAM" id="SSF56112">
    <property type="entry name" value="Protein kinase-like (PK-like)"/>
    <property type="match status" value="2"/>
</dbReference>
<name>A0A4S8ICW0_MUSBA</name>
<gene>
    <name evidence="1" type="ORF">C4D60_Mb02t23550</name>
</gene>
<protein>
    <recommendedName>
        <fullName evidence="3">Protein kinase domain-containing protein</fullName>
    </recommendedName>
</protein>
<dbReference type="PANTHER" id="PTHR44329:SF277">
    <property type="entry name" value="SERINE_THREONINE-PROTEIN KINASE HT1-LIKE"/>
    <property type="match status" value="1"/>
</dbReference>